<evidence type="ECO:0000313" key="2">
    <source>
        <dbReference type="EMBL" id="MFC4498570.1"/>
    </source>
</evidence>
<accession>A0ABV9AHN0</accession>
<evidence type="ECO:0000313" key="3">
    <source>
        <dbReference type="Proteomes" id="UP001595839"/>
    </source>
</evidence>
<dbReference type="RefSeq" id="WP_381167989.1">
    <property type="nucleotide sequence ID" value="NZ_JBHSFK010000002.1"/>
</dbReference>
<feature type="region of interest" description="Disordered" evidence="1">
    <location>
        <begin position="85"/>
        <end position="107"/>
    </location>
</feature>
<dbReference type="EMBL" id="JBHSFK010000002">
    <property type="protein sequence ID" value="MFC4498570.1"/>
    <property type="molecule type" value="Genomic_DNA"/>
</dbReference>
<comment type="caution">
    <text evidence="2">The sequence shown here is derived from an EMBL/GenBank/DDBJ whole genome shotgun (WGS) entry which is preliminary data.</text>
</comment>
<feature type="compositionally biased region" description="Low complexity" evidence="1">
    <location>
        <begin position="16"/>
        <end position="29"/>
    </location>
</feature>
<sequence length="107" mass="10838">MVINRAAYQAVGQRFGAPVGPVPAAARPAPASPAPTPPQPNHPPAPAAPPSTAARPQAPAWVGRTARYGGLAVGLGARAFQSVNKVATDPARSGNPLYKPTQGWSKS</sequence>
<gene>
    <name evidence="2" type="ORF">ACFPIH_03360</name>
</gene>
<reference evidence="3" key="1">
    <citation type="journal article" date="2019" name="Int. J. Syst. Evol. Microbiol.">
        <title>The Global Catalogue of Microorganisms (GCM) 10K type strain sequencing project: providing services to taxonomists for standard genome sequencing and annotation.</title>
        <authorList>
            <consortium name="The Broad Institute Genomics Platform"/>
            <consortium name="The Broad Institute Genome Sequencing Center for Infectious Disease"/>
            <person name="Wu L."/>
            <person name="Ma J."/>
        </authorList>
    </citation>
    <scope>NUCLEOTIDE SEQUENCE [LARGE SCALE GENOMIC DNA]</scope>
    <source>
        <strain evidence="3">CGMCC 4.7177</strain>
    </source>
</reference>
<feature type="compositionally biased region" description="Low complexity" evidence="1">
    <location>
        <begin position="50"/>
        <end position="60"/>
    </location>
</feature>
<feature type="compositionally biased region" description="Pro residues" evidence="1">
    <location>
        <begin position="30"/>
        <end position="49"/>
    </location>
</feature>
<feature type="region of interest" description="Disordered" evidence="1">
    <location>
        <begin position="14"/>
        <end position="61"/>
    </location>
</feature>
<keyword evidence="3" id="KW-1185">Reference proteome</keyword>
<proteinExistence type="predicted"/>
<dbReference type="Proteomes" id="UP001595839">
    <property type="component" value="Unassembled WGS sequence"/>
</dbReference>
<organism evidence="2 3">
    <name type="scientific">Streptomyces vulcanius</name>
    <dbReference type="NCBI Taxonomy" id="1441876"/>
    <lineage>
        <taxon>Bacteria</taxon>
        <taxon>Bacillati</taxon>
        <taxon>Actinomycetota</taxon>
        <taxon>Actinomycetes</taxon>
        <taxon>Kitasatosporales</taxon>
        <taxon>Streptomycetaceae</taxon>
        <taxon>Streptomyces</taxon>
    </lineage>
</organism>
<protein>
    <submittedName>
        <fullName evidence="2">Uncharacterized protein</fullName>
    </submittedName>
</protein>
<evidence type="ECO:0000256" key="1">
    <source>
        <dbReference type="SAM" id="MobiDB-lite"/>
    </source>
</evidence>
<name>A0ABV9AHN0_9ACTN</name>